<reference evidence="1 2" key="1">
    <citation type="submission" date="2016-05" db="EMBL/GenBank/DDBJ databases">
        <title>Comparative analysis of secretome profiles of manganese(II)-oxidizing ascomycete fungi.</title>
        <authorList>
            <consortium name="DOE Joint Genome Institute"/>
            <person name="Zeiner C.A."/>
            <person name="Purvine S.O."/>
            <person name="Zink E.M."/>
            <person name="Wu S."/>
            <person name="Pasa-Tolic L."/>
            <person name="Chaput D.L."/>
            <person name="Haridas S."/>
            <person name="Grigoriev I.V."/>
            <person name="Santelli C.M."/>
            <person name="Hansel C.M."/>
        </authorList>
    </citation>
    <scope>NUCLEOTIDE SEQUENCE [LARGE SCALE GENOMIC DNA]</scope>
    <source>
        <strain evidence="1 2">SRC1lrK2f</strain>
    </source>
</reference>
<sequence length="127" mass="14840">MLNKSLRMHKRPIDRSAKLLLLKRRSQPQIPSRLSRRHPSLPRFPTTISTTTFVLSVSFSQHEHGGILNYRYFKRLAVPMNAQCPAPLTMLPTEVRLEVYQRLFHRDQPTVYTGRLSDQVHDHSLII</sequence>
<dbReference type="EMBL" id="KV441479">
    <property type="protein sequence ID" value="OAG20429.1"/>
    <property type="molecule type" value="Genomic_DNA"/>
</dbReference>
<dbReference type="VEuPathDB" id="FungiDB:CC77DRAFT_1020919"/>
<evidence type="ECO:0000313" key="2">
    <source>
        <dbReference type="Proteomes" id="UP000077248"/>
    </source>
</evidence>
<dbReference type="Proteomes" id="UP000077248">
    <property type="component" value="Unassembled WGS sequence"/>
</dbReference>
<evidence type="ECO:0000313" key="1">
    <source>
        <dbReference type="EMBL" id="OAG20429.1"/>
    </source>
</evidence>
<accession>A0A177DNN7</accession>
<dbReference type="RefSeq" id="XP_018385850.1">
    <property type="nucleotide sequence ID" value="XM_018525162.1"/>
</dbReference>
<name>A0A177DNN7_ALTAL</name>
<dbReference type="KEGG" id="aalt:CC77DRAFT_1020919"/>
<proteinExistence type="predicted"/>
<protein>
    <submittedName>
        <fullName evidence="1">Uncharacterized protein</fullName>
    </submittedName>
</protein>
<gene>
    <name evidence="1" type="ORF">CC77DRAFT_1020919</name>
</gene>
<keyword evidence="2" id="KW-1185">Reference proteome</keyword>
<dbReference type="AlphaFoldDB" id="A0A177DNN7"/>
<organism evidence="1 2">
    <name type="scientific">Alternaria alternata</name>
    <name type="common">Alternaria rot fungus</name>
    <name type="synonym">Torula alternata</name>
    <dbReference type="NCBI Taxonomy" id="5599"/>
    <lineage>
        <taxon>Eukaryota</taxon>
        <taxon>Fungi</taxon>
        <taxon>Dikarya</taxon>
        <taxon>Ascomycota</taxon>
        <taxon>Pezizomycotina</taxon>
        <taxon>Dothideomycetes</taxon>
        <taxon>Pleosporomycetidae</taxon>
        <taxon>Pleosporales</taxon>
        <taxon>Pleosporineae</taxon>
        <taxon>Pleosporaceae</taxon>
        <taxon>Alternaria</taxon>
        <taxon>Alternaria sect. Alternaria</taxon>
        <taxon>Alternaria alternata complex</taxon>
    </lineage>
</organism>
<dbReference type="GeneID" id="29110756"/>